<evidence type="ECO:0000313" key="3">
    <source>
        <dbReference type="Proteomes" id="UP000247091"/>
    </source>
</evidence>
<organismHost>
    <name type="scientific">Chlorella</name>
    <dbReference type="NCBI Taxonomy" id="3071"/>
</organismHost>
<keyword evidence="1" id="KW-0175">Coiled coil</keyword>
<keyword evidence="2" id="KW-0378">Hydrolase</keyword>
<name>M1HQG5_PBCVI</name>
<evidence type="ECO:0000313" key="2">
    <source>
        <dbReference type="EMBL" id="AGE54067.1"/>
    </source>
</evidence>
<proteinExistence type="predicted"/>
<sequence length="358" mass="41468">MDIRRKRFTIEGAKRIILEKKRLEEKKRIAEEKKRIALIEKQRIAEEKKRIAEEKKRFALEEKKRIAEEKKRIAEEKKRIVEEKKRLALIEKQRIAEEKIASGRKIRKRISTNATKHEREFVKVINSMFVGPATFVFVDIKGNKSREIHNVVRFRQLQGSKAKSPTAYVDREYNKPKADIAAVDITGKDVAWISHKASEGYQQYLKISGKNLKFTGKELEEVLSFKRKVVSMAPVSKIWPANKTVWSPIKSNLIKNQAIFGFDYGKKPGRDNVDIIGQGRPIITKRGSILYLTFTGFSALNGHLENFTGKHEPVFYVRTERSSSGRSITTVVNGVTYKNLRFFIHPYNFVSSKTQRIM</sequence>
<reference evidence="2 3" key="1">
    <citation type="submission" date="2012-10" db="EMBL/GenBank/DDBJ databases">
        <title>Towards defining the chloroviruses: a genomic journey through a genus of large DNA viruses.</title>
        <authorList>
            <person name="Jeanniard A."/>
            <person name="Dunigan D.D."/>
            <person name="Gurnon J.R."/>
            <person name="Agarkova I."/>
            <person name="Kang M."/>
            <person name="Vitek J."/>
            <person name="Duncan G."/>
            <person name="McClung O.W."/>
            <person name="Larsen M."/>
            <person name="Claverie J.-M."/>
            <person name="Van Etten J.L."/>
            <person name="Blanc G."/>
        </authorList>
    </citation>
    <scope>NUCLEOTIDE SEQUENCE [LARGE SCALE GENOMIC DNA]</scope>
</reference>
<dbReference type="Pfam" id="PF17380">
    <property type="entry name" value="DUF5401"/>
    <property type="match status" value="1"/>
</dbReference>
<gene>
    <name evidence="2" type="primary">IL-3A_758L</name>
    <name evidence="2" type="ORF">PBCVIL3A_758L</name>
</gene>
<dbReference type="GO" id="GO:0004519">
    <property type="term" value="F:endonuclease activity"/>
    <property type="evidence" value="ECO:0007669"/>
    <property type="project" value="UniProtKB-KW"/>
</dbReference>
<feature type="coiled-coil region" evidence="1">
    <location>
        <begin position="13"/>
        <end position="93"/>
    </location>
</feature>
<protein>
    <submittedName>
        <fullName evidence="2">Endonuclease</fullName>
    </submittedName>
</protein>
<accession>M1HQG5</accession>
<dbReference type="EMBL" id="JX997169">
    <property type="protein sequence ID" value="AGE54067.1"/>
    <property type="molecule type" value="Genomic_DNA"/>
</dbReference>
<dbReference type="SMR" id="M1HQG5"/>
<keyword evidence="2" id="KW-0255">Endonuclease</keyword>
<evidence type="ECO:0000256" key="1">
    <source>
        <dbReference type="SAM" id="Coils"/>
    </source>
</evidence>
<dbReference type="Proteomes" id="UP000247091">
    <property type="component" value="Segment"/>
</dbReference>
<organism evidence="2 3">
    <name type="scientific">Paramecium bursaria Chlorella virus IL3A</name>
    <name type="common">PBCV-IL3A</name>
    <dbReference type="NCBI Taxonomy" id="46019"/>
    <lineage>
        <taxon>Viruses</taxon>
        <taxon>Varidnaviria</taxon>
        <taxon>Bamfordvirae</taxon>
        <taxon>Nucleocytoviricota</taxon>
        <taxon>Megaviricetes</taxon>
        <taxon>Algavirales</taxon>
        <taxon>Phycodnaviridae</taxon>
        <taxon>Chlorovirus</taxon>
        <taxon>Chlorovirus illinoense</taxon>
    </lineage>
</organism>
<keyword evidence="2" id="KW-0540">Nuclease</keyword>